<feature type="region of interest" description="Disordered" evidence="1">
    <location>
        <begin position="1"/>
        <end position="21"/>
    </location>
</feature>
<accession>A0A5C8ZTH0</accession>
<evidence type="ECO:0000256" key="1">
    <source>
        <dbReference type="SAM" id="MobiDB-lite"/>
    </source>
</evidence>
<dbReference type="Pfam" id="PF13577">
    <property type="entry name" value="SnoaL_4"/>
    <property type="match status" value="1"/>
</dbReference>
<feature type="domain" description="SnoaL-like" evidence="2">
    <location>
        <begin position="31"/>
        <end position="156"/>
    </location>
</feature>
<dbReference type="Gene3D" id="3.10.450.50">
    <property type="match status" value="1"/>
</dbReference>
<evidence type="ECO:0000313" key="3">
    <source>
        <dbReference type="EMBL" id="TXS91798.1"/>
    </source>
</evidence>
<dbReference type="AlphaFoldDB" id="A0A5C8ZTH0"/>
<feature type="compositionally biased region" description="Polar residues" evidence="1">
    <location>
        <begin position="8"/>
        <end position="21"/>
    </location>
</feature>
<sequence length="178" mass="20820">MKLDPTVTPYNSLNPQYQQESAMNPPTGLEYLLELESIKSLKHRYIRCMTLSLWDELESLLTEDAYSAYSDGKYVFEGRAALMDFLRNQHGGEVPTSLGYWQVGMPEITLDSHSSARGLWGMYHYYLDKQNDQQLEMFCYYEDEYRKEDGTWRISRTGYQRVMEQSLERNGSFTLNVG</sequence>
<name>A0A5C8ZTH0_9GAMM</name>
<dbReference type="CDD" id="cd00531">
    <property type="entry name" value="NTF2_like"/>
    <property type="match status" value="1"/>
</dbReference>
<gene>
    <name evidence="3" type="ORF">FVW59_11655</name>
</gene>
<protein>
    <submittedName>
        <fullName evidence="3">Nuclear transport factor 2 family protein</fullName>
    </submittedName>
</protein>
<dbReference type="InterPro" id="IPR037401">
    <property type="entry name" value="SnoaL-like"/>
</dbReference>
<dbReference type="Proteomes" id="UP000321933">
    <property type="component" value="Unassembled WGS sequence"/>
</dbReference>
<reference evidence="3 4" key="1">
    <citation type="submission" date="2019-08" db="EMBL/GenBank/DDBJ databases">
        <title>Parahaliea maris sp. nov., isolated from the surface seawater.</title>
        <authorList>
            <person name="Liu Y."/>
        </authorList>
    </citation>
    <scope>NUCLEOTIDE SEQUENCE [LARGE SCALE GENOMIC DNA]</scope>
    <source>
        <strain evidence="3 4">S2-26</strain>
    </source>
</reference>
<dbReference type="SUPFAM" id="SSF54427">
    <property type="entry name" value="NTF2-like"/>
    <property type="match status" value="1"/>
</dbReference>
<proteinExistence type="predicted"/>
<dbReference type="OrthoDB" id="4571298at2"/>
<evidence type="ECO:0000313" key="4">
    <source>
        <dbReference type="Proteomes" id="UP000321933"/>
    </source>
</evidence>
<organism evidence="3 4">
    <name type="scientific">Parahaliea aestuarii</name>
    <dbReference type="NCBI Taxonomy" id="1852021"/>
    <lineage>
        <taxon>Bacteria</taxon>
        <taxon>Pseudomonadati</taxon>
        <taxon>Pseudomonadota</taxon>
        <taxon>Gammaproteobacteria</taxon>
        <taxon>Cellvibrionales</taxon>
        <taxon>Halieaceae</taxon>
        <taxon>Parahaliea</taxon>
    </lineage>
</organism>
<dbReference type="InterPro" id="IPR032710">
    <property type="entry name" value="NTF2-like_dom_sf"/>
</dbReference>
<dbReference type="EMBL" id="VRYZ01000004">
    <property type="protein sequence ID" value="TXS91798.1"/>
    <property type="molecule type" value="Genomic_DNA"/>
</dbReference>
<keyword evidence="4" id="KW-1185">Reference proteome</keyword>
<comment type="caution">
    <text evidence="3">The sequence shown here is derived from an EMBL/GenBank/DDBJ whole genome shotgun (WGS) entry which is preliminary data.</text>
</comment>
<evidence type="ECO:0000259" key="2">
    <source>
        <dbReference type="Pfam" id="PF13577"/>
    </source>
</evidence>